<sequence length="1293" mass="146059">MTQARPTLWHYGDGAFGDPQRAYAPYVPLLPVEWITRLLMREELEYTVDGEDEQCKVDPDLLSNRFASDRLVLHLLSSIYWLTERHASQCAFLTSGGMKIAEQLLKLTSEEIAAAARLQHARDGRIHGLRNLASDQEFPHNLSVALNALQMGHADVMGTDGHRRLCRYEGNAYMTLFGEPAVFCTPNLADTKQPLLLVVQGEEIRLEDSFISGNETLPKYRDMMKRLAADPVGQTLVFDKMMKLFFIHCTDGVAASSFGQGIFGPVLAFRGEIEAQDRGSLHPHILVWLLGIKPADVLRMLQRDPGSLQTRLVTWMKQCVSSMQSTCQSSVMRAPQRFGHLDQVAEPLPCSKTERSLTKYDGGSEIDAMRDDLQRDSVEPTEEQSRLFEDAAEKGSSVTQTSAAGDGKPEPGSTYSKVVSEFAVFRCPDHRRRGALHRRGDLSAGEQSPHSWEQAFTEDARSLAEEILVHVCGESCFKYSGVKVQKICRHGYYYIISLPGWQRRRQGEPLRNAVVVVGQSEHGMTGRLLLFQEHPSECLINYAGLDCVRCNLDDLRRLPPSQRWLQPDEELPHLGDQPTFGYMNNYEWVENDYLPRRSLEKGNLPAEPHAFTEEFTPDEWRAILLECMRSDDATVAQNNELATVMERESTAAMCDGINTGFYINAYTTKQLPDMQGTLEELRKGIERLELRREEMQEATKKTQSRDAEGSAVSEAPGRGPNKFGQVLQTLNLMSSAFKRCHHRGMSEILMPIMFNTMTYFSHRCWKVFIKRAVFLAAQTWRNKFGQAVRHKRIKDGGGVGLRYLTKDKQSYPLVGWERVRLDGGAELYRHPDGTELGNLQSAYDYDVAVKSPNSSGSYKDERKVALTALQRFLNEAEAETTEEKGREGARRTRTTTPVDDWLHRGNHAVLKDMPLYIYAIWKKSNAIEADFDPKYTHAKTRVQRLTAVLRAPMFDGFQMPSHTQDSETAAMYKQLLLRPSAKAYSDTLTEEMAELEAFAPMCPPLPDGSREYFTPATAFSANWIRYQREMEGDAAEGRRRFLDRSEYPSLWETEEVIAAQHGAWLERGHSKERAKVKQRAALAGLQVAQNLEGLARGRMEHRPRQYQSDAAVHQACLRMTAGGDGPSDGEGAGDAADDPPAAPQLKIGTFEELPLLGMRSSEDFRKTLTYGHRTRLRAFEKELLALPCMDWKDVLLDHSRAVRLFDQGHGEAWRLQCRGLHDSMLDVWSGTDHKANGLFCPPLMEANFKWTSANKTHRVKRSLEFTGARVFPTKAALSSRVKFARHAPLLDVF</sequence>
<feature type="domain" description="Helitron helicase-like" evidence="2">
    <location>
        <begin position="127"/>
        <end position="287"/>
    </location>
</feature>
<evidence type="ECO:0000313" key="3">
    <source>
        <dbReference type="EMBL" id="CAK0885092.1"/>
    </source>
</evidence>
<protein>
    <recommendedName>
        <fullName evidence="2">Helitron helicase-like domain-containing protein</fullName>
    </recommendedName>
</protein>
<accession>A0ABN9WJB8</accession>
<keyword evidence="4" id="KW-1185">Reference proteome</keyword>
<organism evidence="3 4">
    <name type="scientific">Prorocentrum cordatum</name>
    <dbReference type="NCBI Taxonomy" id="2364126"/>
    <lineage>
        <taxon>Eukaryota</taxon>
        <taxon>Sar</taxon>
        <taxon>Alveolata</taxon>
        <taxon>Dinophyceae</taxon>
        <taxon>Prorocentrales</taxon>
        <taxon>Prorocentraceae</taxon>
        <taxon>Prorocentrum</taxon>
    </lineage>
</organism>
<evidence type="ECO:0000256" key="1">
    <source>
        <dbReference type="SAM" id="MobiDB-lite"/>
    </source>
</evidence>
<feature type="region of interest" description="Disordered" evidence="1">
    <location>
        <begin position="694"/>
        <end position="718"/>
    </location>
</feature>
<dbReference type="InterPro" id="IPR025476">
    <property type="entry name" value="Helitron_helicase-like"/>
</dbReference>
<feature type="compositionally biased region" description="Basic and acidic residues" evidence="1">
    <location>
        <begin position="367"/>
        <end position="393"/>
    </location>
</feature>
<feature type="compositionally biased region" description="Basic and acidic residues" evidence="1">
    <location>
        <begin position="694"/>
        <end position="708"/>
    </location>
</feature>
<dbReference type="Pfam" id="PF14214">
    <property type="entry name" value="Helitron_like_N"/>
    <property type="match status" value="1"/>
</dbReference>
<feature type="region of interest" description="Disordered" evidence="1">
    <location>
        <begin position="1119"/>
        <end position="1143"/>
    </location>
</feature>
<dbReference type="EMBL" id="CAUYUJ010018623">
    <property type="protein sequence ID" value="CAK0885092.1"/>
    <property type="molecule type" value="Genomic_DNA"/>
</dbReference>
<evidence type="ECO:0000313" key="4">
    <source>
        <dbReference type="Proteomes" id="UP001189429"/>
    </source>
</evidence>
<evidence type="ECO:0000259" key="2">
    <source>
        <dbReference type="Pfam" id="PF14214"/>
    </source>
</evidence>
<name>A0ABN9WJB8_9DINO</name>
<proteinExistence type="predicted"/>
<feature type="compositionally biased region" description="Gly residues" evidence="1">
    <location>
        <begin position="1122"/>
        <end position="1132"/>
    </location>
</feature>
<gene>
    <name evidence="3" type="ORF">PCOR1329_LOCUS66803</name>
</gene>
<reference evidence="3" key="1">
    <citation type="submission" date="2023-10" db="EMBL/GenBank/DDBJ databases">
        <authorList>
            <person name="Chen Y."/>
            <person name="Shah S."/>
            <person name="Dougan E. K."/>
            <person name="Thang M."/>
            <person name="Chan C."/>
        </authorList>
    </citation>
    <scope>NUCLEOTIDE SEQUENCE [LARGE SCALE GENOMIC DNA]</scope>
</reference>
<comment type="caution">
    <text evidence="3">The sequence shown here is derived from an EMBL/GenBank/DDBJ whole genome shotgun (WGS) entry which is preliminary data.</text>
</comment>
<dbReference type="Proteomes" id="UP001189429">
    <property type="component" value="Unassembled WGS sequence"/>
</dbReference>
<feature type="region of interest" description="Disordered" evidence="1">
    <location>
        <begin position="354"/>
        <end position="414"/>
    </location>
</feature>